<evidence type="ECO:0000313" key="5">
    <source>
        <dbReference type="EMBL" id="QEG39157.1"/>
    </source>
</evidence>
<evidence type="ECO:0000256" key="2">
    <source>
        <dbReference type="SAM" id="Coils"/>
    </source>
</evidence>
<feature type="domain" description="PDZ" evidence="4">
    <location>
        <begin position="50"/>
        <end position="127"/>
    </location>
</feature>
<accession>A0A5B9QJ73</accession>
<dbReference type="PANTHER" id="PTHR42837:SF2">
    <property type="entry name" value="MEMBRANE METALLOPROTEASE ARASP2, CHLOROPLASTIC-RELATED"/>
    <property type="match status" value="1"/>
</dbReference>
<evidence type="ECO:0000256" key="3">
    <source>
        <dbReference type="SAM" id="SignalP"/>
    </source>
</evidence>
<sequence precursor="true">MRTVLLTALLMTCGTVSAQGVLERLRNRLENAPLLDPVPPPAPVTPGLVGERPILGFQAEERTEDGVSSVYVENVQPDTAAAKAGLQPGDQIVKIGDQEIATIEDVTLFMTKRKVGDEVELQVLREGAPVVTTATLQANPKILARPTLPGGPATPAPLPPAAPGVLPPADLAPMQHGRLGVVVENEATTPGRVHARIANIVPGSAADQAGLRVGDVIDSIDAVAIAGALDVQQRMRTTRPGQEVVVGIIRDGVASQLNVRLMGPAPVLTPIPPAEVGATADLPPQIIANPAPAPAMPNSADTERQALGELVEVLQQRIDELEKRVAELESE</sequence>
<dbReference type="RefSeq" id="WP_068142381.1">
    <property type="nucleotide sequence ID" value="NZ_CP042914.1"/>
</dbReference>
<comment type="cofactor">
    <cofactor evidence="1">
        <name>Zn(2+)</name>
        <dbReference type="ChEBI" id="CHEBI:29105"/>
    </cofactor>
</comment>
<dbReference type="InterPro" id="IPR036034">
    <property type="entry name" value="PDZ_sf"/>
</dbReference>
<keyword evidence="6" id="KW-1185">Reference proteome</keyword>
<dbReference type="InterPro" id="IPR004387">
    <property type="entry name" value="Pept_M50_Zn"/>
</dbReference>
<protein>
    <submittedName>
        <fullName evidence="5">Regulator of sigma-E protease RseP</fullName>
        <ecNumber evidence="5">3.4.24.-</ecNumber>
    </submittedName>
</protein>
<dbReference type="AlphaFoldDB" id="A0A5B9QJ73"/>
<dbReference type="EC" id="3.4.24.-" evidence="5"/>
<evidence type="ECO:0000259" key="4">
    <source>
        <dbReference type="PROSITE" id="PS50106"/>
    </source>
</evidence>
<reference evidence="5 6" key="1">
    <citation type="submission" date="2019-08" db="EMBL/GenBank/DDBJ databases">
        <title>Deep-cultivation of Planctomycetes and their phenomic and genomic characterization uncovers novel biology.</title>
        <authorList>
            <person name="Wiegand S."/>
            <person name="Jogler M."/>
            <person name="Boedeker C."/>
            <person name="Pinto D."/>
            <person name="Vollmers J."/>
            <person name="Rivas-Marin E."/>
            <person name="Kohn T."/>
            <person name="Peeters S.H."/>
            <person name="Heuer A."/>
            <person name="Rast P."/>
            <person name="Oberbeckmann S."/>
            <person name="Bunk B."/>
            <person name="Jeske O."/>
            <person name="Meyerdierks A."/>
            <person name="Storesund J.E."/>
            <person name="Kallscheuer N."/>
            <person name="Luecker S."/>
            <person name="Lage O.M."/>
            <person name="Pohl T."/>
            <person name="Merkel B.J."/>
            <person name="Hornburger P."/>
            <person name="Mueller R.-W."/>
            <person name="Bruemmer F."/>
            <person name="Labrenz M."/>
            <person name="Spormann A.M."/>
            <person name="Op den Camp H."/>
            <person name="Overmann J."/>
            <person name="Amann R."/>
            <person name="Jetten M.S.M."/>
            <person name="Mascher T."/>
            <person name="Medema M.H."/>
            <person name="Devos D.P."/>
            <person name="Kaster A.-K."/>
            <person name="Ovreas L."/>
            <person name="Rohde M."/>
            <person name="Galperin M.Y."/>
            <person name="Jogler C."/>
        </authorList>
    </citation>
    <scope>NUCLEOTIDE SEQUENCE [LARGE SCALE GENOMIC DNA]</scope>
    <source>
        <strain evidence="5 6">UC8</strain>
    </source>
</reference>
<dbReference type="PANTHER" id="PTHR42837">
    <property type="entry name" value="REGULATOR OF SIGMA-E PROTEASE RSEP"/>
    <property type="match status" value="1"/>
</dbReference>
<dbReference type="GO" id="GO:0004222">
    <property type="term" value="F:metalloendopeptidase activity"/>
    <property type="evidence" value="ECO:0007669"/>
    <property type="project" value="InterPro"/>
</dbReference>
<dbReference type="Proteomes" id="UP000325286">
    <property type="component" value="Chromosome"/>
</dbReference>
<feature type="chain" id="PRO_5022804651" evidence="3">
    <location>
        <begin position="19"/>
        <end position="331"/>
    </location>
</feature>
<organism evidence="5 6">
    <name type="scientific">Roseimaritima ulvae</name>
    <dbReference type="NCBI Taxonomy" id="980254"/>
    <lineage>
        <taxon>Bacteria</taxon>
        <taxon>Pseudomonadati</taxon>
        <taxon>Planctomycetota</taxon>
        <taxon>Planctomycetia</taxon>
        <taxon>Pirellulales</taxon>
        <taxon>Pirellulaceae</taxon>
        <taxon>Roseimaritima</taxon>
    </lineage>
</organism>
<dbReference type="SMART" id="SM00228">
    <property type="entry name" value="PDZ"/>
    <property type="match status" value="2"/>
</dbReference>
<name>A0A5B9QJ73_9BACT</name>
<feature type="domain" description="PDZ" evidence="4">
    <location>
        <begin position="168"/>
        <end position="252"/>
    </location>
</feature>
<dbReference type="GO" id="GO:0006508">
    <property type="term" value="P:proteolysis"/>
    <property type="evidence" value="ECO:0007669"/>
    <property type="project" value="UniProtKB-KW"/>
</dbReference>
<dbReference type="InterPro" id="IPR001478">
    <property type="entry name" value="PDZ"/>
</dbReference>
<dbReference type="EMBL" id="CP042914">
    <property type="protein sequence ID" value="QEG39157.1"/>
    <property type="molecule type" value="Genomic_DNA"/>
</dbReference>
<dbReference type="Gene3D" id="2.30.42.10">
    <property type="match status" value="2"/>
</dbReference>
<proteinExistence type="predicted"/>
<evidence type="ECO:0000256" key="1">
    <source>
        <dbReference type="ARBA" id="ARBA00001947"/>
    </source>
</evidence>
<keyword evidence="3" id="KW-0732">Signal</keyword>
<gene>
    <name evidence="5" type="primary">rseP_2</name>
    <name evidence="5" type="ORF">UC8_11180</name>
</gene>
<dbReference type="KEGG" id="rul:UC8_11180"/>
<dbReference type="Pfam" id="PF13180">
    <property type="entry name" value="PDZ_2"/>
    <property type="match status" value="2"/>
</dbReference>
<dbReference type="SUPFAM" id="SSF50156">
    <property type="entry name" value="PDZ domain-like"/>
    <property type="match status" value="2"/>
</dbReference>
<evidence type="ECO:0000313" key="6">
    <source>
        <dbReference type="Proteomes" id="UP000325286"/>
    </source>
</evidence>
<keyword evidence="5" id="KW-0378">Hydrolase</keyword>
<dbReference type="PROSITE" id="PS50106">
    <property type="entry name" value="PDZ"/>
    <property type="match status" value="2"/>
</dbReference>
<dbReference type="GO" id="GO:0016020">
    <property type="term" value="C:membrane"/>
    <property type="evidence" value="ECO:0007669"/>
    <property type="project" value="InterPro"/>
</dbReference>
<keyword evidence="5" id="KW-0645">Protease</keyword>
<feature type="signal peptide" evidence="3">
    <location>
        <begin position="1"/>
        <end position="18"/>
    </location>
</feature>
<keyword evidence="2" id="KW-0175">Coiled coil</keyword>
<feature type="coiled-coil region" evidence="2">
    <location>
        <begin position="304"/>
        <end position="331"/>
    </location>
</feature>